<keyword evidence="2" id="KW-1185">Reference proteome</keyword>
<dbReference type="Proteomes" id="UP000887569">
    <property type="component" value="Unplaced"/>
</dbReference>
<evidence type="ECO:0000256" key="1">
    <source>
        <dbReference type="SAM" id="MobiDB-lite"/>
    </source>
</evidence>
<feature type="region of interest" description="Disordered" evidence="1">
    <location>
        <begin position="28"/>
        <end position="76"/>
    </location>
</feature>
<feature type="compositionally biased region" description="Low complexity" evidence="1">
    <location>
        <begin position="44"/>
        <end position="58"/>
    </location>
</feature>
<accession>A0A915BGD3</accession>
<name>A0A915BGD3_PARUN</name>
<protein>
    <submittedName>
        <fullName evidence="3">Uncharacterized protein</fullName>
    </submittedName>
</protein>
<reference evidence="3" key="1">
    <citation type="submission" date="2022-11" db="UniProtKB">
        <authorList>
            <consortium name="WormBaseParasite"/>
        </authorList>
    </citation>
    <scope>IDENTIFICATION</scope>
</reference>
<evidence type="ECO:0000313" key="2">
    <source>
        <dbReference type="Proteomes" id="UP000887569"/>
    </source>
</evidence>
<dbReference type="WBParaSite" id="PgR038X_g048_t01">
    <property type="protein sequence ID" value="PgR038X_g048_t01"/>
    <property type="gene ID" value="PgR038X_g048"/>
</dbReference>
<dbReference type="AlphaFoldDB" id="A0A915BGD3"/>
<proteinExistence type="predicted"/>
<evidence type="ECO:0000313" key="3">
    <source>
        <dbReference type="WBParaSite" id="PgR038X_g048_t01"/>
    </source>
</evidence>
<sequence length="76" mass="8528">MLKREHNRLQKDNRSVSYLLQFTGKAMNSHTTSNKEASKPGTIPAVARSTTSTAVARPNNFPNRLTRNSRDESALR</sequence>
<organism evidence="2 3">
    <name type="scientific">Parascaris univalens</name>
    <name type="common">Nematode worm</name>
    <dbReference type="NCBI Taxonomy" id="6257"/>
    <lineage>
        <taxon>Eukaryota</taxon>
        <taxon>Metazoa</taxon>
        <taxon>Ecdysozoa</taxon>
        <taxon>Nematoda</taxon>
        <taxon>Chromadorea</taxon>
        <taxon>Rhabditida</taxon>
        <taxon>Spirurina</taxon>
        <taxon>Ascaridomorpha</taxon>
        <taxon>Ascaridoidea</taxon>
        <taxon>Ascarididae</taxon>
        <taxon>Parascaris</taxon>
    </lineage>
</organism>